<keyword evidence="4" id="KW-1185">Reference proteome</keyword>
<accession>A0A4R6XY89</accession>
<feature type="domain" description="Chalcone isomerase" evidence="2">
    <location>
        <begin position="38"/>
        <end position="173"/>
    </location>
</feature>
<sequence length="179" mass="20826">MKFITLLLLLPMCAFSSNYLPLSIEQNNNQFERCKDFTLRYGYLIKVAEIGWYAPDCEKTAPILQADNKVIRFHYLKNVSADFFKKSAEEYFLLNLKSPEHLNLLKPLLLEFNANYTDIKAGEYFDLVQINDSTLSLFKNKELLAVSTNKLFSNHYFNIWFGTKPVVDKLKAAFDLDIE</sequence>
<evidence type="ECO:0000313" key="4">
    <source>
        <dbReference type="Proteomes" id="UP000295724"/>
    </source>
</evidence>
<evidence type="ECO:0000259" key="2">
    <source>
        <dbReference type="Pfam" id="PF16036"/>
    </source>
</evidence>
<gene>
    <name evidence="3" type="ORF">C8D91_1186</name>
</gene>
<name>A0A4R6XY89_9GAMM</name>
<dbReference type="RefSeq" id="WP_162846790.1">
    <property type="nucleotide sequence ID" value="NZ_NIHB01000002.1"/>
</dbReference>
<dbReference type="EMBL" id="SNZB01000002">
    <property type="protein sequence ID" value="TDR22693.1"/>
    <property type="molecule type" value="Genomic_DNA"/>
</dbReference>
<keyword evidence="1" id="KW-0732">Signal</keyword>
<feature type="signal peptide" evidence="1">
    <location>
        <begin position="1"/>
        <end position="16"/>
    </location>
</feature>
<dbReference type="InterPro" id="IPR016087">
    <property type="entry name" value="Chalcone_isomerase"/>
</dbReference>
<feature type="chain" id="PRO_5020511005" evidence="1">
    <location>
        <begin position="17"/>
        <end position="179"/>
    </location>
</feature>
<keyword evidence="3" id="KW-0413">Isomerase</keyword>
<proteinExistence type="predicted"/>
<dbReference type="Pfam" id="PF16036">
    <property type="entry name" value="Chalcone_3"/>
    <property type="match status" value="1"/>
</dbReference>
<organism evidence="3 4">
    <name type="scientific">Marinicella litoralis</name>
    <dbReference type="NCBI Taxonomy" id="644220"/>
    <lineage>
        <taxon>Bacteria</taxon>
        <taxon>Pseudomonadati</taxon>
        <taxon>Pseudomonadota</taxon>
        <taxon>Gammaproteobacteria</taxon>
        <taxon>Lysobacterales</taxon>
        <taxon>Marinicellaceae</taxon>
        <taxon>Marinicella</taxon>
    </lineage>
</organism>
<dbReference type="Proteomes" id="UP000295724">
    <property type="component" value="Unassembled WGS sequence"/>
</dbReference>
<dbReference type="AlphaFoldDB" id="A0A4R6XY89"/>
<comment type="caution">
    <text evidence="3">The sequence shown here is derived from an EMBL/GenBank/DDBJ whole genome shotgun (WGS) entry which is preliminary data.</text>
</comment>
<protein>
    <submittedName>
        <fullName evidence="3">Chalcone isomerase-like protein</fullName>
    </submittedName>
</protein>
<evidence type="ECO:0000313" key="3">
    <source>
        <dbReference type="EMBL" id="TDR22693.1"/>
    </source>
</evidence>
<evidence type="ECO:0000256" key="1">
    <source>
        <dbReference type="SAM" id="SignalP"/>
    </source>
</evidence>
<dbReference type="GO" id="GO:0016853">
    <property type="term" value="F:isomerase activity"/>
    <property type="evidence" value="ECO:0007669"/>
    <property type="project" value="UniProtKB-KW"/>
</dbReference>
<reference evidence="3 4" key="1">
    <citation type="submission" date="2019-03" db="EMBL/GenBank/DDBJ databases">
        <title>Genomic Encyclopedia of Type Strains, Phase IV (KMG-IV): sequencing the most valuable type-strain genomes for metagenomic binning, comparative biology and taxonomic classification.</title>
        <authorList>
            <person name="Goeker M."/>
        </authorList>
    </citation>
    <scope>NUCLEOTIDE SEQUENCE [LARGE SCALE GENOMIC DNA]</scope>
    <source>
        <strain evidence="3 4">DSM 25488</strain>
    </source>
</reference>